<evidence type="ECO:0000256" key="8">
    <source>
        <dbReference type="ARBA" id="ARBA00034143"/>
    </source>
</evidence>
<accession>A0A553PD60</accession>
<dbReference type="SMART" id="SM00028">
    <property type="entry name" value="TPR"/>
    <property type="match status" value="2"/>
</dbReference>
<protein>
    <recommendedName>
        <fullName evidence="7">Outer dynein arm-docking complex subunit 4</fullName>
    </recommendedName>
    <alternativeName>
        <fullName evidence="8">Tetratricopeptide repeat protein 25</fullName>
    </alternativeName>
</protein>
<dbReference type="SUPFAM" id="SSF48452">
    <property type="entry name" value="TPR-like"/>
    <property type="match status" value="1"/>
</dbReference>
<dbReference type="InterPro" id="IPR011990">
    <property type="entry name" value="TPR-like_helical_dom_sf"/>
</dbReference>
<comment type="subcellular location">
    <subcellularLocation>
        <location evidence="1">Cytoplasm</location>
        <location evidence="1">Cytoskeleton</location>
        <location evidence="1">Cilium axoneme</location>
    </subcellularLocation>
</comment>
<keyword evidence="10" id="KW-1185">Reference proteome</keyword>
<dbReference type="AlphaFoldDB" id="A0A553PD60"/>
<evidence type="ECO:0000313" key="10">
    <source>
        <dbReference type="Proteomes" id="UP000318571"/>
    </source>
</evidence>
<dbReference type="EMBL" id="VCGU01000005">
    <property type="protein sequence ID" value="TRY75622.1"/>
    <property type="molecule type" value="Genomic_DNA"/>
</dbReference>
<keyword evidence="5" id="KW-0206">Cytoskeleton</keyword>
<dbReference type="PANTHER" id="PTHR23040:SF1">
    <property type="entry name" value="OUTER DYNEIN ARM-DOCKING COMPLEX SUBUNIT 4"/>
    <property type="match status" value="1"/>
</dbReference>
<evidence type="ECO:0000256" key="7">
    <source>
        <dbReference type="ARBA" id="ARBA00034139"/>
    </source>
</evidence>
<evidence type="ECO:0000313" key="9">
    <source>
        <dbReference type="EMBL" id="TRY75622.1"/>
    </source>
</evidence>
<keyword evidence="2" id="KW-0963">Cytoplasm</keyword>
<dbReference type="Gene3D" id="1.25.40.10">
    <property type="entry name" value="Tetratricopeptide repeat domain"/>
    <property type="match status" value="1"/>
</dbReference>
<reference evidence="9 10" key="1">
    <citation type="journal article" date="2018" name="Nat. Ecol. Evol.">
        <title>Genomic signatures of mitonuclear coevolution across populations of Tigriopus californicus.</title>
        <authorList>
            <person name="Barreto F.S."/>
            <person name="Watson E.T."/>
            <person name="Lima T.G."/>
            <person name="Willett C.S."/>
            <person name="Edmands S."/>
            <person name="Li W."/>
            <person name="Burton R.S."/>
        </authorList>
    </citation>
    <scope>NUCLEOTIDE SEQUENCE [LARGE SCALE GENOMIC DNA]</scope>
    <source>
        <strain evidence="9 10">San Diego</strain>
    </source>
</reference>
<keyword evidence="6" id="KW-0966">Cell projection</keyword>
<proteinExistence type="predicted"/>
<organism evidence="9 10">
    <name type="scientific">Tigriopus californicus</name>
    <name type="common">Marine copepod</name>
    <dbReference type="NCBI Taxonomy" id="6832"/>
    <lineage>
        <taxon>Eukaryota</taxon>
        <taxon>Metazoa</taxon>
        <taxon>Ecdysozoa</taxon>
        <taxon>Arthropoda</taxon>
        <taxon>Crustacea</taxon>
        <taxon>Multicrustacea</taxon>
        <taxon>Hexanauplia</taxon>
        <taxon>Copepoda</taxon>
        <taxon>Harpacticoida</taxon>
        <taxon>Harpacticidae</taxon>
        <taxon>Tigriopus</taxon>
    </lineage>
</organism>
<evidence type="ECO:0000256" key="4">
    <source>
        <dbReference type="ARBA" id="ARBA00022803"/>
    </source>
</evidence>
<evidence type="ECO:0000256" key="2">
    <source>
        <dbReference type="ARBA" id="ARBA00022490"/>
    </source>
</evidence>
<dbReference type="GO" id="GO:0005930">
    <property type="term" value="C:axoneme"/>
    <property type="evidence" value="ECO:0007669"/>
    <property type="project" value="UniProtKB-SubCell"/>
</dbReference>
<dbReference type="STRING" id="6832.A0A553PD60"/>
<dbReference type="InterPro" id="IPR040111">
    <property type="entry name" value="ODAD4"/>
</dbReference>
<evidence type="ECO:0000256" key="5">
    <source>
        <dbReference type="ARBA" id="ARBA00023212"/>
    </source>
</evidence>
<dbReference type="PANTHER" id="PTHR23040">
    <property type="match status" value="1"/>
</dbReference>
<name>A0A553PD60_TIGCA</name>
<dbReference type="InterPro" id="IPR019734">
    <property type="entry name" value="TPR_rpt"/>
</dbReference>
<keyword evidence="3" id="KW-0677">Repeat</keyword>
<sequence length="334" mass="37982">MSRSHGRQYENPEKLELRRSRVFRKIEKDIKDKHRKRRATHDGQRGNYSAQFTSVYHKVGVERRPEETYIDKDRAIAVGIGAEDLKGSILKHRGELSRNNKEAGSLELAQTVDVLLQQAHHELKLGDPERALSYMLQGIEMAPENVECRILRTRCLLSSNQCKDALLEANLLIKEYNARKNPEVLMVKGDALYSIGCFEHSLVNYHRALEFVSSKEKGKLVNRISRTELAIVNSVGINNPSCFDDVAGFLANCGANGSLSARDKGTDRALLSELAVDKMYLENLLDQLSKNRGSKCMRRATTETRSAISFLQERTEFWIQNAPKIEKKSMYRVN</sequence>
<dbReference type="OMA" id="IEMAPEN"/>
<evidence type="ECO:0000256" key="3">
    <source>
        <dbReference type="ARBA" id="ARBA00022737"/>
    </source>
</evidence>
<keyword evidence="4" id="KW-0802">TPR repeat</keyword>
<gene>
    <name evidence="9" type="ORF">TCAL_14593</name>
</gene>
<comment type="caution">
    <text evidence="9">The sequence shown here is derived from an EMBL/GenBank/DDBJ whole genome shotgun (WGS) entry which is preliminary data.</text>
</comment>
<evidence type="ECO:0000256" key="6">
    <source>
        <dbReference type="ARBA" id="ARBA00023273"/>
    </source>
</evidence>
<evidence type="ECO:0000256" key="1">
    <source>
        <dbReference type="ARBA" id="ARBA00004430"/>
    </source>
</evidence>
<dbReference type="Proteomes" id="UP000318571">
    <property type="component" value="Chromosome 2"/>
</dbReference>